<proteinExistence type="inferred from homology"/>
<evidence type="ECO:0000256" key="8">
    <source>
        <dbReference type="ARBA" id="ARBA00023136"/>
    </source>
</evidence>
<evidence type="ECO:0000256" key="4">
    <source>
        <dbReference type="ARBA" id="ARBA00022692"/>
    </source>
</evidence>
<keyword evidence="12" id="KW-1185">Reference proteome</keyword>
<evidence type="ECO:0000256" key="1">
    <source>
        <dbReference type="ARBA" id="ARBA00004225"/>
    </source>
</evidence>
<dbReference type="AlphaFoldDB" id="A0A1X2IIV0"/>
<evidence type="ECO:0000256" key="3">
    <source>
        <dbReference type="ARBA" id="ARBA00022448"/>
    </source>
</evidence>
<protein>
    <submittedName>
        <fullName evidence="11">Mitochondrial carrier domain-containing protein</fullName>
    </submittedName>
</protein>
<feature type="repeat" description="Solcar" evidence="9">
    <location>
        <begin position="231"/>
        <end position="319"/>
    </location>
</feature>
<feature type="repeat" description="Solcar" evidence="9">
    <location>
        <begin position="122"/>
        <end position="223"/>
    </location>
</feature>
<evidence type="ECO:0000256" key="9">
    <source>
        <dbReference type="PROSITE-ProRule" id="PRU00282"/>
    </source>
</evidence>
<keyword evidence="6" id="KW-1133">Transmembrane helix</keyword>
<evidence type="ECO:0000256" key="5">
    <source>
        <dbReference type="ARBA" id="ARBA00022737"/>
    </source>
</evidence>
<keyword evidence="4 9" id="KW-0812">Transmembrane</keyword>
<dbReference type="SUPFAM" id="SSF103506">
    <property type="entry name" value="Mitochondrial carrier"/>
    <property type="match status" value="1"/>
</dbReference>
<evidence type="ECO:0000313" key="12">
    <source>
        <dbReference type="Proteomes" id="UP000193560"/>
    </source>
</evidence>
<keyword evidence="7" id="KW-0496">Mitochondrion</keyword>
<dbReference type="PROSITE" id="PS50920">
    <property type="entry name" value="SOLCAR"/>
    <property type="match status" value="3"/>
</dbReference>
<dbReference type="EMBL" id="MCGE01000010">
    <property type="protein sequence ID" value="ORZ17204.1"/>
    <property type="molecule type" value="Genomic_DNA"/>
</dbReference>
<evidence type="ECO:0000256" key="2">
    <source>
        <dbReference type="ARBA" id="ARBA00006375"/>
    </source>
</evidence>
<name>A0A1X2IIV0_9FUNG</name>
<dbReference type="Pfam" id="PF00153">
    <property type="entry name" value="Mito_carr"/>
    <property type="match status" value="3"/>
</dbReference>
<feature type="repeat" description="Solcar" evidence="9">
    <location>
        <begin position="26"/>
        <end position="108"/>
    </location>
</feature>
<keyword evidence="3 10" id="KW-0813">Transport</keyword>
<evidence type="ECO:0000256" key="7">
    <source>
        <dbReference type="ARBA" id="ARBA00023128"/>
    </source>
</evidence>
<dbReference type="InterPro" id="IPR018108">
    <property type="entry name" value="MCP_transmembrane"/>
</dbReference>
<dbReference type="GO" id="GO:0031966">
    <property type="term" value="C:mitochondrial membrane"/>
    <property type="evidence" value="ECO:0007669"/>
    <property type="project" value="UniProtKB-SubCell"/>
</dbReference>
<evidence type="ECO:0000313" key="11">
    <source>
        <dbReference type="EMBL" id="ORZ17204.1"/>
    </source>
</evidence>
<accession>A0A1X2IIV0</accession>
<comment type="subcellular location">
    <subcellularLocation>
        <location evidence="1">Mitochondrion membrane</location>
        <topology evidence="1">Multi-pass membrane protein</topology>
    </subcellularLocation>
</comment>
<dbReference type="Gene3D" id="1.50.40.10">
    <property type="entry name" value="Mitochondrial carrier domain"/>
    <property type="match status" value="1"/>
</dbReference>
<dbReference type="PANTHER" id="PTHR45624:SF9">
    <property type="entry name" value="CARRIER PROTEIN, PUTATIVE (AFU_ORTHOLOGUE AFUA_4G06390)-RELATED"/>
    <property type="match status" value="1"/>
</dbReference>
<dbReference type="Proteomes" id="UP000193560">
    <property type="component" value="Unassembled WGS sequence"/>
</dbReference>
<evidence type="ECO:0000256" key="6">
    <source>
        <dbReference type="ARBA" id="ARBA00022989"/>
    </source>
</evidence>
<gene>
    <name evidence="11" type="ORF">BCR42DRAFT_414130</name>
</gene>
<dbReference type="OrthoDB" id="2382881at2759"/>
<dbReference type="STRING" id="90262.A0A1X2IIV0"/>
<keyword evidence="8 9" id="KW-0472">Membrane</keyword>
<dbReference type="GO" id="GO:0022857">
    <property type="term" value="F:transmembrane transporter activity"/>
    <property type="evidence" value="ECO:0007669"/>
    <property type="project" value="TreeGrafter"/>
</dbReference>
<evidence type="ECO:0000256" key="10">
    <source>
        <dbReference type="RuleBase" id="RU000488"/>
    </source>
</evidence>
<dbReference type="InterPro" id="IPR050567">
    <property type="entry name" value="Mitochondrial_Carrier"/>
</dbReference>
<comment type="caution">
    <text evidence="11">The sequence shown here is derived from an EMBL/GenBank/DDBJ whole genome shotgun (WGS) entry which is preliminary data.</text>
</comment>
<sequence>MTTENMSNETLHSSLFGHQTTLHDLLQVNRTVVAASCAATSSVLSGFPFDSVKTRMQTHSYDSILSCVKVTYKEEGARGFFRGILPPLVTVSMIKSVSFTVYEKSKSFFRTHTDLQGDTLRTLTPLTTISGGCSGAFVAFLSCPLELVKIQRQLEQVLLKQQFIQNGGSGNPPAMESSSIRAARQIIQRKGFFGLWNGLRCHSARDTLGTAFYFGSYETSKRILSGPNMESGPLTHFFAGGMCGVFSWLLVFPIDLVKSVMQKDVMVMEPKYKSVTHCVQSIIRQQGAKGLYRGLSVTLLRAFPIHSLNFLVYEEVLRLIPPSSH</sequence>
<dbReference type="PANTHER" id="PTHR45624">
    <property type="entry name" value="MITOCHONDRIAL BASIC AMINO ACIDS TRANSPORTER-RELATED"/>
    <property type="match status" value="1"/>
</dbReference>
<organism evidence="11 12">
    <name type="scientific">Absidia repens</name>
    <dbReference type="NCBI Taxonomy" id="90262"/>
    <lineage>
        <taxon>Eukaryota</taxon>
        <taxon>Fungi</taxon>
        <taxon>Fungi incertae sedis</taxon>
        <taxon>Mucoromycota</taxon>
        <taxon>Mucoromycotina</taxon>
        <taxon>Mucoromycetes</taxon>
        <taxon>Mucorales</taxon>
        <taxon>Cunninghamellaceae</taxon>
        <taxon>Absidia</taxon>
    </lineage>
</organism>
<comment type="similarity">
    <text evidence="2 10">Belongs to the mitochondrial carrier (TC 2.A.29) family.</text>
</comment>
<reference evidence="11 12" key="1">
    <citation type="submission" date="2016-07" db="EMBL/GenBank/DDBJ databases">
        <title>Pervasive Adenine N6-methylation of Active Genes in Fungi.</title>
        <authorList>
            <consortium name="DOE Joint Genome Institute"/>
            <person name="Mondo S.J."/>
            <person name="Dannebaum R.O."/>
            <person name="Kuo R.C."/>
            <person name="Labutti K."/>
            <person name="Haridas S."/>
            <person name="Kuo A."/>
            <person name="Salamov A."/>
            <person name="Ahrendt S.R."/>
            <person name="Lipzen A."/>
            <person name="Sullivan W."/>
            <person name="Andreopoulos W.B."/>
            <person name="Clum A."/>
            <person name="Lindquist E."/>
            <person name="Daum C."/>
            <person name="Ramamoorthy G.K."/>
            <person name="Gryganskyi A."/>
            <person name="Culley D."/>
            <person name="Magnuson J.K."/>
            <person name="James T.Y."/>
            <person name="O'Malley M.A."/>
            <person name="Stajich J.E."/>
            <person name="Spatafora J.W."/>
            <person name="Visel A."/>
            <person name="Grigoriev I.V."/>
        </authorList>
    </citation>
    <scope>NUCLEOTIDE SEQUENCE [LARGE SCALE GENOMIC DNA]</scope>
    <source>
        <strain evidence="11 12">NRRL 1336</strain>
    </source>
</reference>
<dbReference type="InterPro" id="IPR023395">
    <property type="entry name" value="MCP_dom_sf"/>
</dbReference>
<keyword evidence="5" id="KW-0677">Repeat</keyword>